<name>A0A8T8HWA2_9PSEU</name>
<dbReference type="PANTHER" id="PTHR44846">
    <property type="entry name" value="MANNOSYL-D-GLYCERATE TRANSPORT/METABOLISM SYSTEM REPRESSOR MNGR-RELATED"/>
    <property type="match status" value="1"/>
</dbReference>
<dbReference type="InterPro" id="IPR028978">
    <property type="entry name" value="Chorismate_lyase_/UTRA_dom_sf"/>
</dbReference>
<dbReference type="Gene3D" id="3.40.1410.10">
    <property type="entry name" value="Chorismate lyase-like"/>
    <property type="match status" value="1"/>
</dbReference>
<reference evidence="6" key="2">
    <citation type="submission" date="2021-04" db="EMBL/GenBank/DDBJ databases">
        <title>Saccharothrix algeriensis WGS.</title>
        <authorList>
            <person name="Stuskova K."/>
            <person name="Hakalova E."/>
            <person name="Tebbal A.B."/>
            <person name="Eichmeier A."/>
        </authorList>
    </citation>
    <scope>NUCLEOTIDE SEQUENCE</scope>
    <source>
        <strain evidence="6">NRRL B-24137</strain>
    </source>
</reference>
<dbReference type="GO" id="GO:0003677">
    <property type="term" value="F:DNA binding"/>
    <property type="evidence" value="ECO:0007669"/>
    <property type="project" value="UniProtKB-KW"/>
</dbReference>
<evidence type="ECO:0000256" key="1">
    <source>
        <dbReference type="ARBA" id="ARBA00023015"/>
    </source>
</evidence>
<evidence type="ECO:0000259" key="4">
    <source>
        <dbReference type="PROSITE" id="PS50949"/>
    </source>
</evidence>
<gene>
    <name evidence="6" type="ORF">J7S33_27085</name>
    <name evidence="5" type="ORF">JOE68_005223</name>
</gene>
<protein>
    <submittedName>
        <fullName evidence="6">GntR family transcriptional regulator</fullName>
    </submittedName>
</protein>
<dbReference type="Pfam" id="PF00392">
    <property type="entry name" value="GntR"/>
    <property type="match status" value="1"/>
</dbReference>
<dbReference type="AlphaFoldDB" id="A0A8T8HWA2"/>
<dbReference type="InterPro" id="IPR036388">
    <property type="entry name" value="WH-like_DNA-bd_sf"/>
</dbReference>
<evidence type="ECO:0000256" key="3">
    <source>
        <dbReference type="ARBA" id="ARBA00023163"/>
    </source>
</evidence>
<dbReference type="SUPFAM" id="SSF46785">
    <property type="entry name" value="Winged helix' DNA-binding domain"/>
    <property type="match status" value="1"/>
</dbReference>
<dbReference type="EMBL" id="CP072788">
    <property type="protein sequence ID" value="QTR02687.1"/>
    <property type="molecule type" value="Genomic_DNA"/>
</dbReference>
<dbReference type="EMBL" id="JAFBCL010000001">
    <property type="protein sequence ID" value="MBM7814358.1"/>
    <property type="molecule type" value="Genomic_DNA"/>
</dbReference>
<dbReference type="InterPro" id="IPR050679">
    <property type="entry name" value="Bact_HTH_transcr_reg"/>
</dbReference>
<evidence type="ECO:0000313" key="6">
    <source>
        <dbReference type="EMBL" id="QTR02687.1"/>
    </source>
</evidence>
<dbReference type="InterPro" id="IPR011663">
    <property type="entry name" value="UTRA"/>
</dbReference>
<evidence type="ECO:0000313" key="8">
    <source>
        <dbReference type="Proteomes" id="UP001195724"/>
    </source>
</evidence>
<dbReference type="SUPFAM" id="SSF64288">
    <property type="entry name" value="Chorismate lyase-like"/>
    <property type="match status" value="1"/>
</dbReference>
<dbReference type="Proteomes" id="UP001195724">
    <property type="component" value="Unassembled WGS sequence"/>
</dbReference>
<evidence type="ECO:0000313" key="7">
    <source>
        <dbReference type="Proteomes" id="UP000671828"/>
    </source>
</evidence>
<dbReference type="RefSeq" id="WP_204844905.1">
    <property type="nucleotide sequence ID" value="NZ_JAFBCL010000001.1"/>
</dbReference>
<accession>A0A8T8HWA2</accession>
<proteinExistence type="predicted"/>
<evidence type="ECO:0000313" key="5">
    <source>
        <dbReference type="EMBL" id="MBM7814358.1"/>
    </source>
</evidence>
<keyword evidence="2" id="KW-0238">DNA-binding</keyword>
<dbReference type="GO" id="GO:0003700">
    <property type="term" value="F:DNA-binding transcription factor activity"/>
    <property type="evidence" value="ECO:0007669"/>
    <property type="project" value="InterPro"/>
</dbReference>
<dbReference type="PROSITE" id="PS50949">
    <property type="entry name" value="HTH_GNTR"/>
    <property type="match status" value="1"/>
</dbReference>
<dbReference type="Pfam" id="PF07702">
    <property type="entry name" value="UTRA"/>
    <property type="match status" value="1"/>
</dbReference>
<dbReference type="SMART" id="SM00866">
    <property type="entry name" value="UTRA"/>
    <property type="match status" value="1"/>
</dbReference>
<reference evidence="5 8" key="1">
    <citation type="submission" date="2021-01" db="EMBL/GenBank/DDBJ databases">
        <title>Sequencing the genomes of 1000 actinobacteria strains.</title>
        <authorList>
            <person name="Klenk H.-P."/>
        </authorList>
    </citation>
    <scope>NUCLEOTIDE SEQUENCE [LARGE SCALE GENOMIC DNA]</scope>
    <source>
        <strain evidence="5 8">DSM 44581</strain>
    </source>
</reference>
<feature type="domain" description="HTH gntR-type" evidence="4">
    <location>
        <begin position="3"/>
        <end position="71"/>
    </location>
</feature>
<dbReference type="Gene3D" id="1.10.10.10">
    <property type="entry name" value="Winged helix-like DNA-binding domain superfamily/Winged helix DNA-binding domain"/>
    <property type="match status" value="1"/>
</dbReference>
<sequence>MEDVKYRLIADHLIGAIDRGEYPVGSALPTLHELMSRFGVARGTARAAVAVLVAQGVATSKQGLGTLVCGTTTPPERQLPRMLPDGATYPKVVLSGWTAAGPEVAGRFGLATGSLVVHRIRHHHTGPRVTGIDQQWLPRAVATTIEQHTGHDISDRNDTPHPDLTPLLRNAGLDPIVATVQLDARLPSRAEADTLDIPADEPVLVVHRITHGSSGTPVEATTTVSSTGVAAPKFTIPLTGLTLAG</sequence>
<keyword evidence="8" id="KW-1185">Reference proteome</keyword>
<dbReference type="PANTHER" id="PTHR44846:SF17">
    <property type="entry name" value="GNTR-FAMILY TRANSCRIPTIONAL REGULATOR"/>
    <property type="match status" value="1"/>
</dbReference>
<keyword evidence="1" id="KW-0805">Transcription regulation</keyword>
<evidence type="ECO:0000256" key="2">
    <source>
        <dbReference type="ARBA" id="ARBA00023125"/>
    </source>
</evidence>
<dbReference type="InterPro" id="IPR000524">
    <property type="entry name" value="Tscrpt_reg_HTH_GntR"/>
</dbReference>
<keyword evidence="3" id="KW-0804">Transcription</keyword>
<dbReference type="SMART" id="SM00345">
    <property type="entry name" value="HTH_GNTR"/>
    <property type="match status" value="1"/>
</dbReference>
<dbReference type="Proteomes" id="UP000671828">
    <property type="component" value="Chromosome"/>
</dbReference>
<dbReference type="PRINTS" id="PR00035">
    <property type="entry name" value="HTHGNTR"/>
</dbReference>
<organism evidence="6 7">
    <name type="scientific">Saccharothrix algeriensis</name>
    <dbReference type="NCBI Taxonomy" id="173560"/>
    <lineage>
        <taxon>Bacteria</taxon>
        <taxon>Bacillati</taxon>
        <taxon>Actinomycetota</taxon>
        <taxon>Actinomycetes</taxon>
        <taxon>Pseudonocardiales</taxon>
        <taxon>Pseudonocardiaceae</taxon>
        <taxon>Saccharothrix</taxon>
    </lineage>
</organism>
<dbReference type="GO" id="GO:0045892">
    <property type="term" value="P:negative regulation of DNA-templated transcription"/>
    <property type="evidence" value="ECO:0007669"/>
    <property type="project" value="TreeGrafter"/>
</dbReference>
<dbReference type="InterPro" id="IPR036390">
    <property type="entry name" value="WH_DNA-bd_sf"/>
</dbReference>